<evidence type="ECO:0000256" key="13">
    <source>
        <dbReference type="ARBA" id="ARBA00023136"/>
    </source>
</evidence>
<evidence type="ECO:0000259" key="15">
    <source>
        <dbReference type="PROSITE" id="PS50046"/>
    </source>
</evidence>
<dbReference type="InterPro" id="IPR035965">
    <property type="entry name" value="PAS-like_dom_sf"/>
</dbReference>
<evidence type="ECO:0000256" key="12">
    <source>
        <dbReference type="ARBA" id="ARBA00023012"/>
    </source>
</evidence>
<dbReference type="Pfam" id="PF13426">
    <property type="entry name" value="PAS_9"/>
    <property type="match status" value="3"/>
</dbReference>
<dbReference type="NCBIfam" id="TIGR00229">
    <property type="entry name" value="sensory_box"/>
    <property type="match status" value="6"/>
</dbReference>
<dbReference type="InterPro" id="IPR013655">
    <property type="entry name" value="PAS_fold_3"/>
</dbReference>
<dbReference type="Pfam" id="PF13493">
    <property type="entry name" value="DUF4118"/>
    <property type="match status" value="1"/>
</dbReference>
<dbReference type="SUPFAM" id="SSF55874">
    <property type="entry name" value="ATPase domain of HSP90 chaperone/DNA topoisomerase II/histidine kinase"/>
    <property type="match status" value="1"/>
</dbReference>
<feature type="domain" description="PAS" evidence="17">
    <location>
        <begin position="705"/>
        <end position="747"/>
    </location>
</feature>
<dbReference type="PROSITE" id="PS50112">
    <property type="entry name" value="PAS"/>
    <property type="match status" value="5"/>
</dbReference>
<dbReference type="PROSITE" id="PS50046">
    <property type="entry name" value="PHYTOCHROME_2"/>
    <property type="match status" value="1"/>
</dbReference>
<dbReference type="SMART" id="SM00388">
    <property type="entry name" value="HisKA"/>
    <property type="match status" value="1"/>
</dbReference>
<feature type="transmembrane region" description="Helical" evidence="14">
    <location>
        <begin position="6"/>
        <end position="25"/>
    </location>
</feature>
<feature type="domain" description="PAS" evidence="17">
    <location>
        <begin position="578"/>
        <end position="647"/>
    </location>
</feature>
<evidence type="ECO:0000256" key="6">
    <source>
        <dbReference type="ARBA" id="ARBA00022679"/>
    </source>
</evidence>
<feature type="transmembrane region" description="Helical" evidence="14">
    <location>
        <begin position="32"/>
        <end position="51"/>
    </location>
</feature>
<dbReference type="InterPro" id="IPR003594">
    <property type="entry name" value="HATPase_dom"/>
</dbReference>
<reference evidence="19 20" key="1">
    <citation type="submission" date="2024-09" db="EMBL/GenBank/DDBJ databases">
        <title>Floridaenema gen nov. (Aerosakkonemataceae, Aerosakkonematales ord. nov., Cyanobacteria) from benthic tropical and subtropical fresh waters, with the description of four new species.</title>
        <authorList>
            <person name="Moretto J.A."/>
            <person name="Berthold D.E."/>
            <person name="Lefler F.W."/>
            <person name="Huang I.-S."/>
            <person name="Laughinghouse H. IV."/>
        </authorList>
    </citation>
    <scope>NUCLEOTIDE SEQUENCE [LARGE SCALE GENOMIC DNA]</scope>
    <source>
        <strain evidence="19 20">BLCC-F46</strain>
    </source>
</reference>
<evidence type="ECO:0000256" key="9">
    <source>
        <dbReference type="ARBA" id="ARBA00022777"/>
    </source>
</evidence>
<dbReference type="InterPro" id="IPR001610">
    <property type="entry name" value="PAC"/>
</dbReference>
<evidence type="ECO:0000256" key="1">
    <source>
        <dbReference type="ARBA" id="ARBA00000085"/>
    </source>
</evidence>
<comment type="caution">
    <text evidence="19">The sequence shown here is derived from an EMBL/GenBank/DDBJ whole genome shotgun (WGS) entry which is preliminary data.</text>
</comment>
<feature type="domain" description="PAC" evidence="18">
    <location>
        <begin position="913"/>
        <end position="965"/>
    </location>
</feature>
<evidence type="ECO:0000256" key="8">
    <source>
        <dbReference type="ARBA" id="ARBA00022741"/>
    </source>
</evidence>
<comment type="catalytic activity">
    <reaction evidence="1">
        <text>ATP + protein L-histidine = ADP + protein N-phospho-L-histidine.</text>
        <dbReference type="EC" id="2.7.13.3"/>
    </reaction>
</comment>
<dbReference type="InterPro" id="IPR029016">
    <property type="entry name" value="GAF-like_dom_sf"/>
</dbReference>
<keyword evidence="12" id="KW-0902">Two-component regulatory system</keyword>
<evidence type="ECO:0000259" key="16">
    <source>
        <dbReference type="PROSITE" id="PS50109"/>
    </source>
</evidence>
<dbReference type="Gene3D" id="1.20.120.620">
    <property type="entry name" value="Backbone structure of the membrane domain of e. Coli histidine kinase receptor kdpd"/>
    <property type="match status" value="1"/>
</dbReference>
<dbReference type="SMART" id="SM00091">
    <property type="entry name" value="PAS"/>
    <property type="match status" value="6"/>
</dbReference>
<dbReference type="EMBL" id="JBHFNQ010000151">
    <property type="protein sequence ID" value="MFB2879136.1"/>
    <property type="molecule type" value="Genomic_DNA"/>
</dbReference>
<dbReference type="InterPro" id="IPR003018">
    <property type="entry name" value="GAF"/>
</dbReference>
<organism evidence="19 20">
    <name type="scientific">Floridaenema aerugineum BLCC-F46</name>
    <dbReference type="NCBI Taxonomy" id="3153654"/>
    <lineage>
        <taxon>Bacteria</taxon>
        <taxon>Bacillati</taxon>
        <taxon>Cyanobacteriota</taxon>
        <taxon>Cyanophyceae</taxon>
        <taxon>Oscillatoriophycideae</taxon>
        <taxon>Aerosakkonematales</taxon>
        <taxon>Aerosakkonemataceae</taxon>
        <taxon>Floridanema</taxon>
        <taxon>Floridanema aerugineum</taxon>
    </lineage>
</organism>
<evidence type="ECO:0000313" key="20">
    <source>
        <dbReference type="Proteomes" id="UP001576774"/>
    </source>
</evidence>
<evidence type="ECO:0000313" key="19">
    <source>
        <dbReference type="EMBL" id="MFB2879136.1"/>
    </source>
</evidence>
<dbReference type="InterPro" id="IPR016132">
    <property type="entry name" value="Phyto_chromo_attachment"/>
</dbReference>
<dbReference type="InterPro" id="IPR036097">
    <property type="entry name" value="HisK_dim/P_sf"/>
</dbReference>
<dbReference type="InterPro" id="IPR003661">
    <property type="entry name" value="HisK_dim/P_dom"/>
</dbReference>
<feature type="domain" description="PAC" evidence="18">
    <location>
        <begin position="199"/>
        <end position="251"/>
    </location>
</feature>
<evidence type="ECO:0000256" key="11">
    <source>
        <dbReference type="ARBA" id="ARBA00022989"/>
    </source>
</evidence>
<dbReference type="Gene3D" id="1.10.287.130">
    <property type="match status" value="1"/>
</dbReference>
<dbReference type="SMART" id="SM00387">
    <property type="entry name" value="HATPase_c"/>
    <property type="match status" value="1"/>
</dbReference>
<dbReference type="InterPro" id="IPR013656">
    <property type="entry name" value="PAS_4"/>
</dbReference>
<feature type="domain" description="PAS" evidence="17">
    <location>
        <begin position="966"/>
        <end position="1037"/>
    </location>
</feature>
<dbReference type="Gene3D" id="2.10.70.100">
    <property type="match status" value="1"/>
</dbReference>
<evidence type="ECO:0000259" key="17">
    <source>
        <dbReference type="PROSITE" id="PS50112"/>
    </source>
</evidence>
<dbReference type="PANTHER" id="PTHR43304:SF1">
    <property type="entry name" value="PAC DOMAIN-CONTAINING PROTEIN"/>
    <property type="match status" value="1"/>
</dbReference>
<dbReference type="CDD" id="cd00082">
    <property type="entry name" value="HisKA"/>
    <property type="match status" value="1"/>
</dbReference>
<feature type="domain" description="PAS" evidence="17">
    <location>
        <begin position="124"/>
        <end position="196"/>
    </location>
</feature>
<dbReference type="Pfam" id="PF00512">
    <property type="entry name" value="HisKA"/>
    <property type="match status" value="1"/>
</dbReference>
<keyword evidence="6" id="KW-0808">Transferase</keyword>
<keyword evidence="8" id="KW-0547">Nucleotide-binding</keyword>
<evidence type="ECO:0000256" key="5">
    <source>
        <dbReference type="ARBA" id="ARBA00022553"/>
    </source>
</evidence>
<dbReference type="Gene3D" id="3.30.450.20">
    <property type="entry name" value="PAS domain"/>
    <property type="match status" value="6"/>
</dbReference>
<dbReference type="Pfam" id="PF08447">
    <property type="entry name" value="PAS_3"/>
    <property type="match status" value="1"/>
</dbReference>
<dbReference type="Gene3D" id="6.10.250.490">
    <property type="match status" value="1"/>
</dbReference>
<feature type="domain" description="PAS" evidence="17">
    <location>
        <begin position="839"/>
        <end position="910"/>
    </location>
</feature>
<feature type="domain" description="PAC" evidence="18">
    <location>
        <begin position="1040"/>
        <end position="1092"/>
    </location>
</feature>
<dbReference type="Proteomes" id="UP001576774">
    <property type="component" value="Unassembled WGS sequence"/>
</dbReference>
<dbReference type="Pfam" id="PF08448">
    <property type="entry name" value="PAS_4"/>
    <property type="match status" value="2"/>
</dbReference>
<dbReference type="SMART" id="SM00065">
    <property type="entry name" value="GAF"/>
    <property type="match status" value="1"/>
</dbReference>
<dbReference type="PANTHER" id="PTHR43304">
    <property type="entry name" value="PHYTOCHROME-LIKE PROTEIN CPH1"/>
    <property type="match status" value="1"/>
</dbReference>
<dbReference type="EC" id="2.7.13.3" evidence="4"/>
<dbReference type="SMART" id="SM00086">
    <property type="entry name" value="PAC"/>
    <property type="match status" value="5"/>
</dbReference>
<evidence type="ECO:0000256" key="3">
    <source>
        <dbReference type="ARBA" id="ARBA00006402"/>
    </source>
</evidence>
<dbReference type="PROSITE" id="PS50109">
    <property type="entry name" value="HIS_KIN"/>
    <property type="match status" value="1"/>
</dbReference>
<gene>
    <name evidence="19" type="ORF">ACE1CC_19960</name>
</gene>
<dbReference type="SUPFAM" id="SSF55785">
    <property type="entry name" value="PYP-like sensor domain (PAS domain)"/>
    <property type="match status" value="6"/>
</dbReference>
<dbReference type="Pfam" id="PF02518">
    <property type="entry name" value="HATPase_c"/>
    <property type="match status" value="1"/>
</dbReference>
<keyword evidence="9" id="KW-0418">Kinase</keyword>
<keyword evidence="11 14" id="KW-1133">Transmembrane helix</keyword>
<dbReference type="InterPro" id="IPR000700">
    <property type="entry name" value="PAS-assoc_C"/>
</dbReference>
<keyword evidence="7 14" id="KW-0812">Transmembrane</keyword>
<dbReference type="InterPro" id="IPR038318">
    <property type="entry name" value="KdpD_sf"/>
</dbReference>
<comment type="subcellular location">
    <subcellularLocation>
        <location evidence="2">Membrane</location>
        <topology evidence="2">Multi-pass membrane protein</topology>
    </subcellularLocation>
</comment>
<keyword evidence="20" id="KW-1185">Reference proteome</keyword>
<comment type="similarity">
    <text evidence="3">In the N-terminal section; belongs to the phytochrome family.</text>
</comment>
<keyword evidence="10" id="KW-0067">ATP-binding</keyword>
<evidence type="ECO:0000256" key="14">
    <source>
        <dbReference type="SAM" id="Phobius"/>
    </source>
</evidence>
<evidence type="ECO:0000256" key="7">
    <source>
        <dbReference type="ARBA" id="ARBA00022692"/>
    </source>
</evidence>
<keyword evidence="5" id="KW-0597">Phosphoprotein</keyword>
<dbReference type="InterPro" id="IPR052162">
    <property type="entry name" value="Sensor_kinase/Photoreceptor"/>
</dbReference>
<dbReference type="CDD" id="cd16922">
    <property type="entry name" value="HATPase_EvgS-ArcB-TorS-like"/>
    <property type="match status" value="1"/>
</dbReference>
<feature type="transmembrane region" description="Helical" evidence="14">
    <location>
        <begin position="57"/>
        <end position="75"/>
    </location>
</feature>
<dbReference type="InterPro" id="IPR005467">
    <property type="entry name" value="His_kinase_dom"/>
</dbReference>
<dbReference type="PROSITE" id="PS50113">
    <property type="entry name" value="PAC"/>
    <property type="match status" value="5"/>
</dbReference>
<dbReference type="PRINTS" id="PR00344">
    <property type="entry name" value="BCTRLSENSOR"/>
</dbReference>
<dbReference type="Gene3D" id="3.30.450.40">
    <property type="match status" value="1"/>
</dbReference>
<evidence type="ECO:0000256" key="10">
    <source>
        <dbReference type="ARBA" id="ARBA00022840"/>
    </source>
</evidence>
<dbReference type="InterPro" id="IPR036890">
    <property type="entry name" value="HATPase_C_sf"/>
</dbReference>
<dbReference type="CDD" id="cd00130">
    <property type="entry name" value="PAS"/>
    <property type="match status" value="5"/>
</dbReference>
<dbReference type="Pfam" id="PF01590">
    <property type="entry name" value="GAF"/>
    <property type="match status" value="1"/>
</dbReference>
<protein>
    <recommendedName>
        <fullName evidence="4">histidine kinase</fullName>
        <ecNumber evidence="4">2.7.13.3</ecNumber>
    </recommendedName>
</protein>
<dbReference type="SUPFAM" id="SSF47384">
    <property type="entry name" value="Homodimeric domain of signal transducing histidine kinase"/>
    <property type="match status" value="1"/>
</dbReference>
<dbReference type="InterPro" id="IPR025201">
    <property type="entry name" value="KdpD_TM"/>
</dbReference>
<evidence type="ECO:0000259" key="18">
    <source>
        <dbReference type="PROSITE" id="PS50113"/>
    </source>
</evidence>
<evidence type="ECO:0000256" key="2">
    <source>
        <dbReference type="ARBA" id="ARBA00004141"/>
    </source>
</evidence>
<dbReference type="SUPFAM" id="SSF55781">
    <property type="entry name" value="GAF domain-like"/>
    <property type="match status" value="1"/>
</dbReference>
<feature type="domain" description="Histidine kinase" evidence="16">
    <location>
        <begin position="1096"/>
        <end position="1323"/>
    </location>
</feature>
<feature type="domain" description="Phytochrome chromophore attachment site" evidence="15">
    <location>
        <begin position="278"/>
        <end position="414"/>
    </location>
</feature>
<proteinExistence type="inferred from homology"/>
<evidence type="ECO:0000256" key="4">
    <source>
        <dbReference type="ARBA" id="ARBA00012438"/>
    </source>
</evidence>
<sequence>MNSRVYRLLLPYLVAIASTGIAVLLTLWFEPLITRTIGAFFYVAVILTTWYGGIRPGIVAVVLSTLAIDCFISPIHQIGIPAFDDLLRLGIFTAVALIISLVTGNLQESNRKVAQLGRKLEQESAQRLKTALNAAQMGMWDWDLVTGKVTWSPEHEFLFGLALDSFDGRYETFDACLYPDDREGLERALDQSLKNRLPYHHEFRVVWGDGSIHWIEGRGKAFYNEQGQPVRMSGTIMAIDARKKAVETLQATSLQLRHQFEQQKLVSEITKRIRNSLNLLEILQTTVDEVREYLKTDRVIIFQFTPSWGGTIVVESVADEWMPLLPLQIYDPCIGEEYVEPFKKGLVTAKSDIYNSGISPCHIEFLAQFQVKANLVVPVMKGDRLWGLLAAHHCEAPRQWQESEIDLLQRLAAQVSIALGQSELLSQVQTELAERKQAQAALQERKALLRLFAQYAPAGIAMFDRDMRYVMASQRWVDEYNLGAVESLIGRSHYEIFPDIPERWRQIYQRCLAGAIEKCEEDLFVRANGTQQWISWEIHPWYTATGEIGGIIVFSADITGRKQAEIALRESQNQIQRQLAEIETIYYCAPIGLNVLDTDLRFVRINQRLAEINGFSIEEHIGRTIRELLPDLADTAEQLLRPILETGEPLLNVEITGETPAQPGVKRVWLESFLPLRDGEKIIGINTVCEEITERKQAEQELARAALRIQTLFHTSFDGIVTLDRQGNVLEANPRFSEMLGYAPEEITQLNVADWEVNFINEELQQFLDDFIKLKKGIFETRHRRKDGSIYNVEISYNIVEWQGEIIRFCACRDITERKQTQLALQQLNAELEARVAQRSAQLADLYNNAPCGYHSLDADGFIVRINDTELNWLGYTREEVLYKKKYSDLIAPGSREIFNQNFSKFKQQGGIDNLEFQFLNKDGTTRWVSLNATAIRDRSGNFVISRSSLFDISDRKRIEEALRQSEEKFRSLSEFSPIGIFLSDTKGKCIYSNPYCLQLVNCTAEEALGDGWKEFLHPDDREQVWKFWSEVTVTGDEAVFNELRYQDRQGKVCYTQVRIAPIKSSDGTAIFFVGIIEDITERRKIDQMKKEFISVVSHELRTPLTSIRGSLGLIAGGVYDKKPEKMRNMIEIAARQSDRLVRLVNDILDLRRLESGQTKFNFQPHHAAELIGQSVDVMLPQAEQSQITLCIIPCEVEVLADGDAILQTLTNLLSNAIKFSPENSTITISAKVIPQDLATQKKLPTSALFSIQDQGRGIPEDKLESIFGQFQQVDASDAREKGGTGLGLAICRNIIEQHGGEIWVESVLNQGSTFYFTVPLSS</sequence>
<accession>A0ABV4X8L8</accession>
<feature type="domain" description="PAC" evidence="18">
    <location>
        <begin position="518"/>
        <end position="570"/>
    </location>
</feature>
<dbReference type="Gene3D" id="3.30.565.10">
    <property type="entry name" value="Histidine kinase-like ATPase, C-terminal domain"/>
    <property type="match status" value="1"/>
</dbReference>
<name>A0ABV4X8L8_9CYAN</name>
<dbReference type="InterPro" id="IPR000014">
    <property type="entry name" value="PAS"/>
</dbReference>
<dbReference type="RefSeq" id="WP_413272185.1">
    <property type="nucleotide sequence ID" value="NZ_JBHFNQ010000151.1"/>
</dbReference>
<dbReference type="InterPro" id="IPR004358">
    <property type="entry name" value="Sig_transdc_His_kin-like_C"/>
</dbReference>
<keyword evidence="13 14" id="KW-0472">Membrane</keyword>
<feature type="domain" description="PAC" evidence="18">
    <location>
        <begin position="777"/>
        <end position="827"/>
    </location>
</feature>